<evidence type="ECO:0000256" key="1">
    <source>
        <dbReference type="SAM" id="MobiDB-lite"/>
    </source>
</evidence>
<protein>
    <submittedName>
        <fullName evidence="2">Uncharacterized protein</fullName>
    </submittedName>
</protein>
<dbReference type="Proteomes" id="UP000593577">
    <property type="component" value="Unassembled WGS sequence"/>
</dbReference>
<comment type="caution">
    <text evidence="2">The sequence shown here is derived from an EMBL/GenBank/DDBJ whole genome shotgun (WGS) entry which is preliminary data.</text>
</comment>
<accession>A0A7J8YPB8</accession>
<evidence type="ECO:0000313" key="3">
    <source>
        <dbReference type="Proteomes" id="UP000593577"/>
    </source>
</evidence>
<dbReference type="PANTHER" id="PTHR48200:SF1">
    <property type="entry name" value="AMINOTRANSFERASE-LIKE PLANT MOBILE DOMAIN-CONTAINING PROTEIN"/>
    <property type="match status" value="1"/>
</dbReference>
<proteinExistence type="predicted"/>
<evidence type="ECO:0000313" key="2">
    <source>
        <dbReference type="EMBL" id="MBA0701387.1"/>
    </source>
</evidence>
<dbReference type="AlphaFoldDB" id="A0A7J8YPB8"/>
<feature type="compositionally biased region" description="Polar residues" evidence="1">
    <location>
        <begin position="325"/>
        <end position="347"/>
    </location>
</feature>
<feature type="region of interest" description="Disordered" evidence="1">
    <location>
        <begin position="324"/>
        <end position="352"/>
    </location>
</feature>
<dbReference type="PANTHER" id="PTHR48200">
    <property type="entry name" value="PROTEIN, PUTATIVE-RELATED"/>
    <property type="match status" value="1"/>
</dbReference>
<gene>
    <name evidence="2" type="ORF">Goari_020432</name>
</gene>
<dbReference type="EMBL" id="JABFAA010253927">
    <property type="protein sequence ID" value="MBA0701387.1"/>
    <property type="molecule type" value="Genomic_DNA"/>
</dbReference>
<keyword evidence="3" id="KW-1185">Reference proteome</keyword>
<name>A0A7J8YPB8_GOSAI</name>
<reference evidence="2 3" key="1">
    <citation type="journal article" date="2019" name="Genome Biol. Evol.">
        <title>Insights into the evolution of the New World diploid cottons (Gossypium, subgenus Houzingenia) based on genome sequencing.</title>
        <authorList>
            <person name="Grover C.E."/>
            <person name="Arick M.A. 2nd"/>
            <person name="Thrash A."/>
            <person name="Conover J.L."/>
            <person name="Sanders W.S."/>
            <person name="Peterson D.G."/>
            <person name="Frelichowski J.E."/>
            <person name="Scheffler J.A."/>
            <person name="Scheffler B.E."/>
            <person name="Wendel J.F."/>
        </authorList>
    </citation>
    <scope>NUCLEOTIDE SEQUENCE [LARGE SCALE GENOMIC DNA]</scope>
    <source>
        <strain evidence="2">185</strain>
        <tissue evidence="2">Leaf</tissue>
    </source>
</reference>
<feature type="non-terminal residue" evidence="2">
    <location>
        <position position="1"/>
    </location>
</feature>
<feature type="non-terminal residue" evidence="2">
    <location>
        <position position="401"/>
    </location>
</feature>
<sequence>ALVQYWNPAYSCFTFRKSCQCLEFPKEANEHNWDERAMGLIIFYKALGHIDDAVSDLFDRLDKRGTPVPTILAETFVEDVFYQVFSKDYSPLKEFVATPRRDNISEEKWIAILQSLQEEDVLLLGIWGVVGYASLLVLRQYRSRQFILATQGLAQCEFAYKCDTYKKKWWGKRVNDNVPSSSQENTRPIEEHLQVIAFALEILEAEKMRKGKNKTEEDLGSLKTNYKKPHLSIRTVVLGKTSEQWKLEIQEEKIRVDQWKIEIPRCSSPRGCAKKGFVRKPKLKGKFLEMNNEHWKEQLQCSQGQIRDSDHIMSVALTQVRETDTSAPVNYPTGSGSNLKDNSTNPSVPDLDDMTEMDRARVELPKQLKDWCKWLEEKFRAMENADYLCRVDAKELSLVPD</sequence>
<organism evidence="2 3">
    <name type="scientific">Gossypium aridum</name>
    <name type="common">American cotton</name>
    <name type="synonym">Erioxylum aridum</name>
    <dbReference type="NCBI Taxonomy" id="34290"/>
    <lineage>
        <taxon>Eukaryota</taxon>
        <taxon>Viridiplantae</taxon>
        <taxon>Streptophyta</taxon>
        <taxon>Embryophyta</taxon>
        <taxon>Tracheophyta</taxon>
        <taxon>Spermatophyta</taxon>
        <taxon>Magnoliopsida</taxon>
        <taxon>eudicotyledons</taxon>
        <taxon>Gunneridae</taxon>
        <taxon>Pentapetalae</taxon>
        <taxon>rosids</taxon>
        <taxon>malvids</taxon>
        <taxon>Malvales</taxon>
        <taxon>Malvaceae</taxon>
        <taxon>Malvoideae</taxon>
        <taxon>Gossypium</taxon>
    </lineage>
</organism>